<dbReference type="GO" id="GO:0046359">
    <property type="term" value="P:butyrate catabolic process"/>
    <property type="evidence" value="ECO:0007669"/>
    <property type="project" value="TreeGrafter"/>
</dbReference>
<keyword evidence="4" id="KW-0274">FAD</keyword>
<name>A0A194X897_MOLSC</name>
<dbReference type="InParanoid" id="A0A194X897"/>
<dbReference type="InterPro" id="IPR013786">
    <property type="entry name" value="AcylCoA_DH/ox_N"/>
</dbReference>
<dbReference type="SUPFAM" id="SSF47203">
    <property type="entry name" value="Acyl-CoA dehydrogenase C-terminal domain-like"/>
    <property type="match status" value="1"/>
</dbReference>
<organism evidence="7 8">
    <name type="scientific">Mollisia scopiformis</name>
    <name type="common">Conifer needle endophyte fungus</name>
    <name type="synonym">Phialocephala scopiformis</name>
    <dbReference type="NCBI Taxonomy" id="149040"/>
    <lineage>
        <taxon>Eukaryota</taxon>
        <taxon>Fungi</taxon>
        <taxon>Dikarya</taxon>
        <taxon>Ascomycota</taxon>
        <taxon>Pezizomycotina</taxon>
        <taxon>Leotiomycetes</taxon>
        <taxon>Helotiales</taxon>
        <taxon>Mollisiaceae</taxon>
        <taxon>Mollisia</taxon>
    </lineage>
</organism>
<dbReference type="KEGG" id="psco:LY89DRAFT_617478"/>
<evidence type="ECO:0000256" key="4">
    <source>
        <dbReference type="ARBA" id="ARBA00022827"/>
    </source>
</evidence>
<evidence type="ECO:0000259" key="6">
    <source>
        <dbReference type="Pfam" id="PF02771"/>
    </source>
</evidence>
<evidence type="ECO:0000313" key="7">
    <source>
        <dbReference type="EMBL" id="KUJ16339.1"/>
    </source>
</evidence>
<dbReference type="EMBL" id="KQ947416">
    <property type="protein sequence ID" value="KUJ16339.1"/>
    <property type="molecule type" value="Genomic_DNA"/>
</dbReference>
<dbReference type="STRING" id="149040.A0A194X897"/>
<dbReference type="InterPro" id="IPR036250">
    <property type="entry name" value="AcylCo_DH-like_C"/>
</dbReference>
<dbReference type="Pfam" id="PF02771">
    <property type="entry name" value="Acyl-CoA_dh_N"/>
    <property type="match status" value="1"/>
</dbReference>
<dbReference type="Proteomes" id="UP000070700">
    <property type="component" value="Unassembled WGS sequence"/>
</dbReference>
<dbReference type="Gene3D" id="1.20.140.10">
    <property type="entry name" value="Butyryl-CoA Dehydrogenase, subunit A, domain 3"/>
    <property type="match status" value="1"/>
</dbReference>
<evidence type="ECO:0000313" key="8">
    <source>
        <dbReference type="Proteomes" id="UP000070700"/>
    </source>
</evidence>
<dbReference type="RefSeq" id="XP_018070694.1">
    <property type="nucleotide sequence ID" value="XM_018210805.1"/>
</dbReference>
<dbReference type="AlphaFoldDB" id="A0A194X897"/>
<dbReference type="InterPro" id="IPR037069">
    <property type="entry name" value="AcylCoA_DH/ox_N_sf"/>
</dbReference>
<evidence type="ECO:0000256" key="2">
    <source>
        <dbReference type="ARBA" id="ARBA00009347"/>
    </source>
</evidence>
<dbReference type="Gene3D" id="2.40.110.10">
    <property type="entry name" value="Butyryl-CoA Dehydrogenase, subunit A, domain 2"/>
    <property type="match status" value="1"/>
</dbReference>
<dbReference type="OrthoDB" id="10016597at2759"/>
<evidence type="ECO:0000256" key="3">
    <source>
        <dbReference type="ARBA" id="ARBA00022630"/>
    </source>
</evidence>
<dbReference type="PANTHER" id="PTHR43884:SF12">
    <property type="entry name" value="ISOVALERYL-COA DEHYDROGENASE, MITOCHONDRIAL-RELATED"/>
    <property type="match status" value="1"/>
</dbReference>
<dbReference type="SUPFAM" id="SSF56645">
    <property type="entry name" value="Acyl-CoA dehydrogenase NM domain-like"/>
    <property type="match status" value="1"/>
</dbReference>
<sequence length="421" mass="44660">MVDFTLSPTEKTIQQAARSFAATHLSGAKAAYSLIPSHAERFQSTRPIYHAAVLAGLIKGQIPTPLGGTSGSLLEAALLVEELYAVEPGASLTILGTGLGLTPLVLAFRPEVAEFLEPFLKGEGEPLASLVFSEPGGVANWLEEGAPGLQTTAYLDGEEWVLNGEKVWATNSAGWDFKGADLGCVVCRCTHPDIPASASPADRIMILLVTAADIARGEEGVFEVLGHQQMAGHTASSGPHVKYTNLRIPKKNLLCSPGTGAQIVTSTFEISACLVGAMGVGLQRAIFDAALSFSRTSRGGTTPIGHRQSVADLLIDIKMRTETSRYLTWSAAHHLSTSQGKNRELALEAKIYCSDAAVKSAVDAVNLVGVSAYDLKQPFSELLNDAMVLPIFDGGNVGIRRRALQGIFMGEGYEAWATCYE</sequence>
<dbReference type="PANTHER" id="PTHR43884">
    <property type="entry name" value="ACYL-COA DEHYDROGENASE"/>
    <property type="match status" value="1"/>
</dbReference>
<feature type="domain" description="Acyl-CoA dehydrogenase/oxidase C-terminal" evidence="5">
    <location>
        <begin position="258"/>
        <end position="395"/>
    </location>
</feature>
<keyword evidence="3" id="KW-0285">Flavoprotein</keyword>
<evidence type="ECO:0000259" key="5">
    <source>
        <dbReference type="Pfam" id="PF00441"/>
    </source>
</evidence>
<dbReference type="GeneID" id="28820531"/>
<comment type="similarity">
    <text evidence="2">Belongs to the acyl-CoA dehydrogenase family.</text>
</comment>
<dbReference type="CDD" id="cd00567">
    <property type="entry name" value="ACAD"/>
    <property type="match status" value="1"/>
</dbReference>
<keyword evidence="8" id="KW-1185">Reference proteome</keyword>
<dbReference type="GO" id="GO:0050660">
    <property type="term" value="F:flavin adenine dinucleotide binding"/>
    <property type="evidence" value="ECO:0007669"/>
    <property type="project" value="InterPro"/>
</dbReference>
<reference evidence="7 8" key="1">
    <citation type="submission" date="2015-10" db="EMBL/GenBank/DDBJ databases">
        <title>Full genome of DAOMC 229536 Phialocephala scopiformis, a fungal endophyte of spruce producing the potent anti-insectan compound rugulosin.</title>
        <authorList>
            <consortium name="DOE Joint Genome Institute"/>
            <person name="Walker A.K."/>
            <person name="Frasz S.L."/>
            <person name="Seifert K.A."/>
            <person name="Miller J.D."/>
            <person name="Mondo S.J."/>
            <person name="Labutti K."/>
            <person name="Lipzen A."/>
            <person name="Dockter R."/>
            <person name="Kennedy M."/>
            <person name="Grigoriev I.V."/>
            <person name="Spatafora J.W."/>
        </authorList>
    </citation>
    <scope>NUCLEOTIDE SEQUENCE [LARGE SCALE GENOMIC DNA]</scope>
    <source>
        <strain evidence="7 8">CBS 120377</strain>
    </source>
</reference>
<dbReference type="InterPro" id="IPR009100">
    <property type="entry name" value="AcylCoA_DH/oxidase_NM_dom_sf"/>
</dbReference>
<dbReference type="GO" id="GO:0033539">
    <property type="term" value="P:fatty acid beta-oxidation using acyl-CoA dehydrogenase"/>
    <property type="evidence" value="ECO:0007669"/>
    <property type="project" value="TreeGrafter"/>
</dbReference>
<dbReference type="Gene3D" id="1.10.540.10">
    <property type="entry name" value="Acyl-CoA dehydrogenase/oxidase, N-terminal domain"/>
    <property type="match status" value="1"/>
</dbReference>
<accession>A0A194X897</accession>
<protein>
    <submittedName>
        <fullName evidence="7">Acyl-CoA dehydrogenase</fullName>
    </submittedName>
</protein>
<gene>
    <name evidence="7" type="ORF">LY89DRAFT_617478</name>
</gene>
<dbReference type="InterPro" id="IPR046373">
    <property type="entry name" value="Acyl-CoA_Oxase/DH_mid-dom_sf"/>
</dbReference>
<dbReference type="GO" id="GO:0003995">
    <property type="term" value="F:acyl-CoA dehydrogenase activity"/>
    <property type="evidence" value="ECO:0007669"/>
    <property type="project" value="TreeGrafter"/>
</dbReference>
<dbReference type="InterPro" id="IPR009075">
    <property type="entry name" value="AcylCo_DH/oxidase_C"/>
</dbReference>
<comment type="cofactor">
    <cofactor evidence="1">
        <name>FAD</name>
        <dbReference type="ChEBI" id="CHEBI:57692"/>
    </cofactor>
</comment>
<dbReference type="Pfam" id="PF00441">
    <property type="entry name" value="Acyl-CoA_dh_1"/>
    <property type="match status" value="1"/>
</dbReference>
<feature type="domain" description="Acyl-CoA dehydrogenase/oxidase N-terminal" evidence="6">
    <location>
        <begin position="8"/>
        <end position="112"/>
    </location>
</feature>
<evidence type="ECO:0000256" key="1">
    <source>
        <dbReference type="ARBA" id="ARBA00001974"/>
    </source>
</evidence>
<proteinExistence type="inferred from homology"/>